<feature type="compositionally biased region" description="Basic and acidic residues" evidence="1">
    <location>
        <begin position="1"/>
        <end position="10"/>
    </location>
</feature>
<gene>
    <name evidence="2" type="ORF">AVDCRST_MAG78-1866</name>
</gene>
<proteinExistence type="predicted"/>
<protein>
    <submittedName>
        <fullName evidence="2">Uncharacterized protein</fullName>
    </submittedName>
</protein>
<organism evidence="2">
    <name type="scientific">uncultured Rubrobacteraceae bacterium</name>
    <dbReference type="NCBI Taxonomy" id="349277"/>
    <lineage>
        <taxon>Bacteria</taxon>
        <taxon>Bacillati</taxon>
        <taxon>Actinomycetota</taxon>
        <taxon>Rubrobacteria</taxon>
        <taxon>Rubrobacterales</taxon>
        <taxon>Rubrobacteraceae</taxon>
        <taxon>environmental samples</taxon>
    </lineage>
</organism>
<feature type="region of interest" description="Disordered" evidence="1">
    <location>
        <begin position="1"/>
        <end position="43"/>
    </location>
</feature>
<evidence type="ECO:0000256" key="1">
    <source>
        <dbReference type="SAM" id="MobiDB-lite"/>
    </source>
</evidence>
<sequence>GTGEVPRRDYGPPGSRLRGSRQNARVGRPRAGLSSHDRRRKPV</sequence>
<feature type="non-terminal residue" evidence="2">
    <location>
        <position position="43"/>
    </location>
</feature>
<reference evidence="2" key="1">
    <citation type="submission" date="2020-02" db="EMBL/GenBank/DDBJ databases">
        <authorList>
            <person name="Meier V. D."/>
        </authorList>
    </citation>
    <scope>NUCLEOTIDE SEQUENCE</scope>
    <source>
        <strain evidence="2">AVDCRST_MAG78</strain>
    </source>
</reference>
<name>A0A6J4Q524_9ACTN</name>
<accession>A0A6J4Q524</accession>
<feature type="non-terminal residue" evidence="2">
    <location>
        <position position="1"/>
    </location>
</feature>
<dbReference type="EMBL" id="CADCVB010000123">
    <property type="protein sequence ID" value="CAA9433540.1"/>
    <property type="molecule type" value="Genomic_DNA"/>
</dbReference>
<evidence type="ECO:0000313" key="2">
    <source>
        <dbReference type="EMBL" id="CAA9433540.1"/>
    </source>
</evidence>
<dbReference type="AlphaFoldDB" id="A0A6J4Q524"/>